<evidence type="ECO:0000313" key="4">
    <source>
        <dbReference type="Proteomes" id="UP000271339"/>
    </source>
</evidence>
<dbReference type="InterPro" id="IPR050769">
    <property type="entry name" value="NAT_camello-type"/>
</dbReference>
<dbReference type="AlphaFoldDB" id="A0A3L9YVY6"/>
<dbReference type="Proteomes" id="UP000271339">
    <property type="component" value="Unassembled WGS sequence"/>
</dbReference>
<dbReference type="InterPro" id="IPR000182">
    <property type="entry name" value="GNAT_dom"/>
</dbReference>
<keyword evidence="1 3" id="KW-0808">Transferase</keyword>
<dbReference type="InterPro" id="IPR016181">
    <property type="entry name" value="Acyl_CoA_acyltransferase"/>
</dbReference>
<name>A0A3L9YVY6_9FLAO</name>
<accession>A0A3L9YVY6</accession>
<dbReference type="Gene3D" id="3.40.630.30">
    <property type="match status" value="1"/>
</dbReference>
<protein>
    <submittedName>
        <fullName evidence="3">Putative acetyltransferase</fullName>
    </submittedName>
</protein>
<proteinExistence type="predicted"/>
<dbReference type="Pfam" id="PF00583">
    <property type="entry name" value="Acetyltransf_1"/>
    <property type="match status" value="1"/>
</dbReference>
<reference evidence="3 4" key="1">
    <citation type="submission" date="2018-10" db="EMBL/GenBank/DDBJ databases">
        <title>Genomic Encyclopedia of Archaeal and Bacterial Type Strains, Phase II (KMG-II): from individual species to whole genera.</title>
        <authorList>
            <person name="Goeker M."/>
        </authorList>
    </citation>
    <scope>NUCLEOTIDE SEQUENCE [LARGE SCALE GENOMIC DNA]</scope>
    <source>
        <strain evidence="3 4">DSM 23424</strain>
    </source>
</reference>
<dbReference type="PANTHER" id="PTHR13947:SF37">
    <property type="entry name" value="LD18367P"/>
    <property type="match status" value="1"/>
</dbReference>
<comment type="caution">
    <text evidence="3">The sequence shown here is derived from an EMBL/GenBank/DDBJ whole genome shotgun (WGS) entry which is preliminary data.</text>
</comment>
<feature type="domain" description="N-acetyltransferase" evidence="2">
    <location>
        <begin position="8"/>
        <end position="165"/>
    </location>
</feature>
<dbReference type="PROSITE" id="PS51186">
    <property type="entry name" value="GNAT"/>
    <property type="match status" value="1"/>
</dbReference>
<dbReference type="GO" id="GO:0008080">
    <property type="term" value="F:N-acetyltransferase activity"/>
    <property type="evidence" value="ECO:0007669"/>
    <property type="project" value="InterPro"/>
</dbReference>
<evidence type="ECO:0000256" key="1">
    <source>
        <dbReference type="ARBA" id="ARBA00022679"/>
    </source>
</evidence>
<organism evidence="3 4">
    <name type="scientific">Ulvibacter antarcticus</name>
    <dbReference type="NCBI Taxonomy" id="442714"/>
    <lineage>
        <taxon>Bacteria</taxon>
        <taxon>Pseudomonadati</taxon>
        <taxon>Bacteroidota</taxon>
        <taxon>Flavobacteriia</taxon>
        <taxon>Flavobacteriales</taxon>
        <taxon>Flavobacteriaceae</taxon>
        <taxon>Ulvibacter</taxon>
    </lineage>
</organism>
<keyword evidence="4" id="KW-1185">Reference proteome</keyword>
<evidence type="ECO:0000259" key="2">
    <source>
        <dbReference type="PROSITE" id="PS51186"/>
    </source>
</evidence>
<dbReference type="EMBL" id="REFC01000012">
    <property type="protein sequence ID" value="RMA64911.1"/>
    <property type="molecule type" value="Genomic_DNA"/>
</dbReference>
<dbReference type="CDD" id="cd04301">
    <property type="entry name" value="NAT_SF"/>
    <property type="match status" value="1"/>
</dbReference>
<gene>
    <name evidence="3" type="ORF">BXY75_1796</name>
</gene>
<dbReference type="PANTHER" id="PTHR13947">
    <property type="entry name" value="GNAT FAMILY N-ACETYLTRANSFERASE"/>
    <property type="match status" value="1"/>
</dbReference>
<evidence type="ECO:0000313" key="3">
    <source>
        <dbReference type="EMBL" id="RMA64911.1"/>
    </source>
</evidence>
<dbReference type="SUPFAM" id="SSF55729">
    <property type="entry name" value="Acyl-CoA N-acyltransferases (Nat)"/>
    <property type="match status" value="1"/>
</dbReference>
<sequence length="165" mass="18590">MNSKMNPPIIRPIQKKDNPHVATVIRSVLVDMGVPKVGTAYADTALDRMFETYQKERTVFFVVEDDGKIIGGAGLAPLDNYEGNVCELQKMYFLPETRGRGIGSAMIKKCLDKAKEFKFEKCYLETMPYMTAAQKLYERSGFSYIDGPMGDTGHYSCPVHMLKEL</sequence>